<evidence type="ECO:0000256" key="1">
    <source>
        <dbReference type="SAM" id="MobiDB-lite"/>
    </source>
</evidence>
<dbReference type="AlphaFoldDB" id="A0A371ARJ3"/>
<feature type="domain" description="Replication-associated protein ORF2/G2P" evidence="2">
    <location>
        <begin position="68"/>
        <end position="173"/>
    </location>
</feature>
<reference evidence="3 4" key="1">
    <citation type="submission" date="2018-07" db="EMBL/GenBank/DDBJ databases">
        <title>Anaerosacharophilus polymeroproducens gen. nov. sp. nov., an anaerobic bacterium isolated from salt field.</title>
        <authorList>
            <person name="Kim W."/>
            <person name="Yang S.-H."/>
            <person name="Oh J."/>
            <person name="Lee J.-H."/>
            <person name="Kwon K.K."/>
        </authorList>
    </citation>
    <scope>NUCLEOTIDE SEQUENCE [LARGE SCALE GENOMIC DNA]</scope>
    <source>
        <strain evidence="3 4">MCWD5</strain>
    </source>
</reference>
<dbReference type="OrthoDB" id="9814853at2"/>
<dbReference type="Pfam" id="PF23343">
    <property type="entry name" value="REP_ORF2-G2P"/>
    <property type="match status" value="1"/>
</dbReference>
<dbReference type="Proteomes" id="UP000255036">
    <property type="component" value="Unassembled WGS sequence"/>
</dbReference>
<dbReference type="InterPro" id="IPR056906">
    <property type="entry name" value="ORF2/G2P_dom"/>
</dbReference>
<feature type="region of interest" description="Disordered" evidence="1">
    <location>
        <begin position="19"/>
        <end position="45"/>
    </location>
</feature>
<accession>A0A371ARJ3</accession>
<evidence type="ECO:0000313" key="4">
    <source>
        <dbReference type="Proteomes" id="UP000255036"/>
    </source>
</evidence>
<keyword evidence="4" id="KW-1185">Reference proteome</keyword>
<evidence type="ECO:0000259" key="2">
    <source>
        <dbReference type="Pfam" id="PF23343"/>
    </source>
</evidence>
<dbReference type="RefSeq" id="WP_115483366.1">
    <property type="nucleotide sequence ID" value="NZ_QRCT01000050.1"/>
</dbReference>
<evidence type="ECO:0000313" key="3">
    <source>
        <dbReference type="EMBL" id="RDU22185.1"/>
    </source>
</evidence>
<gene>
    <name evidence="3" type="ORF">DWV06_16800</name>
</gene>
<sequence>MPYERLTYRLKRTIEVEEKHKGRYGAPGEKREKKKKPTSEQIEKQNQWMAEKKLRRILNANFDPDDLHITLTYKKEERLPEMEAKKELNKFLIKMRKEYKKLDLQFKYIVATEYLNTAIHHHLIIQNITQGMISTPKLVKKHWSRGRPKFVMLDDTGDYKDLAEYLIKETSKTFRESKGMKQRYSRSRNLIVPEPERKLMKASEFLKIREKKGYYIDKNSIIEGINPVTGFKYRHYTYRRMEREGG</sequence>
<protein>
    <recommendedName>
        <fullName evidence="2">Replication-associated protein ORF2/G2P domain-containing protein</fullName>
    </recommendedName>
</protein>
<dbReference type="EMBL" id="QRCT01000050">
    <property type="protein sequence ID" value="RDU22185.1"/>
    <property type="molecule type" value="Genomic_DNA"/>
</dbReference>
<name>A0A371ARJ3_9FIRM</name>
<proteinExistence type="predicted"/>
<comment type="caution">
    <text evidence="3">The sequence shown here is derived from an EMBL/GenBank/DDBJ whole genome shotgun (WGS) entry which is preliminary data.</text>
</comment>
<organism evidence="3 4">
    <name type="scientific">Anaerosacchariphilus polymeriproducens</name>
    <dbReference type="NCBI Taxonomy" id="1812858"/>
    <lineage>
        <taxon>Bacteria</taxon>
        <taxon>Bacillati</taxon>
        <taxon>Bacillota</taxon>
        <taxon>Clostridia</taxon>
        <taxon>Lachnospirales</taxon>
        <taxon>Lachnospiraceae</taxon>
        <taxon>Anaerosacchariphilus</taxon>
    </lineage>
</organism>